<evidence type="ECO:0000256" key="7">
    <source>
        <dbReference type="ARBA" id="ARBA00022490"/>
    </source>
</evidence>
<dbReference type="InterPro" id="IPR039795">
    <property type="entry name" value="LTN1/Rkr1"/>
</dbReference>
<dbReference type="InterPro" id="IPR054477">
    <property type="entry name" value="LTN1_E3_ligase_6th"/>
</dbReference>
<evidence type="ECO:0000256" key="16">
    <source>
        <dbReference type="RuleBase" id="RU367090"/>
    </source>
</evidence>
<dbReference type="Pfam" id="PF13639">
    <property type="entry name" value="zf-RING_2"/>
    <property type="match status" value="1"/>
</dbReference>
<evidence type="ECO:0000256" key="2">
    <source>
        <dbReference type="ARBA" id="ARBA00004514"/>
    </source>
</evidence>
<evidence type="ECO:0000256" key="1">
    <source>
        <dbReference type="ARBA" id="ARBA00000900"/>
    </source>
</evidence>
<evidence type="ECO:0000256" key="14">
    <source>
        <dbReference type="ARBA" id="ARBA00055150"/>
    </source>
</evidence>
<dbReference type="InterPro" id="IPR039804">
    <property type="entry name" value="RING-CH-C4HC3_LTN1"/>
</dbReference>
<dbReference type="InterPro" id="IPR001841">
    <property type="entry name" value="Znf_RING"/>
</dbReference>
<dbReference type="InterPro" id="IPR013083">
    <property type="entry name" value="Znf_RING/FYVE/PHD"/>
</dbReference>
<evidence type="ECO:0000256" key="6">
    <source>
        <dbReference type="ARBA" id="ARBA00017157"/>
    </source>
</evidence>
<comment type="function">
    <text evidence="16">E3 ubiquitin-protein ligase. Component of the ribosome quality control complex (RQC), a ribosome-associated complex that mediates ubiquitination and extraction of incompletely synthesized nascent chains for proteasomal degradation.</text>
</comment>
<dbReference type="EMBL" id="JAFIMR010000006">
    <property type="protein sequence ID" value="KAI1877762.1"/>
    <property type="molecule type" value="Genomic_DNA"/>
</dbReference>
<dbReference type="SUPFAM" id="SSF57850">
    <property type="entry name" value="RING/U-box"/>
    <property type="match status" value="1"/>
</dbReference>
<keyword evidence="9 16" id="KW-0479">Metal-binding</keyword>
<evidence type="ECO:0000256" key="5">
    <source>
        <dbReference type="ARBA" id="ARBA00012483"/>
    </source>
</evidence>
<evidence type="ECO:0000256" key="15">
    <source>
        <dbReference type="PROSITE-ProRule" id="PRU00175"/>
    </source>
</evidence>
<keyword evidence="12 16" id="KW-0833">Ubl conjugation pathway</keyword>
<dbReference type="Pfam" id="PF23280">
    <property type="entry name" value="TPR_26"/>
    <property type="match status" value="1"/>
</dbReference>
<comment type="similarity">
    <text evidence="4 16">Belongs to the LTN1 family.</text>
</comment>
<dbReference type="InterPro" id="IPR054476">
    <property type="entry name" value="Ltn1_N"/>
</dbReference>
<accession>A0A9Q0AS46</accession>
<keyword evidence="11 15" id="KW-0863">Zinc-finger</keyword>
<dbReference type="PANTHER" id="PTHR12389:SF0">
    <property type="entry name" value="E3 UBIQUITIN-PROTEIN LIGASE LISTERIN"/>
    <property type="match status" value="1"/>
</dbReference>
<dbReference type="InterPro" id="IPR054478">
    <property type="entry name" value="LTN1_UBC"/>
</dbReference>
<evidence type="ECO:0000256" key="3">
    <source>
        <dbReference type="ARBA" id="ARBA00004906"/>
    </source>
</evidence>
<reference evidence="18" key="1">
    <citation type="submission" date="2021-03" db="EMBL/GenBank/DDBJ databases">
        <title>Revisited historic fungal species revealed as producer of novel bioactive compounds through whole genome sequencing and comparative genomics.</title>
        <authorList>
            <person name="Vignolle G.A."/>
            <person name="Hochenegger N."/>
            <person name="Mach R.L."/>
            <person name="Mach-Aigner A.R."/>
            <person name="Javad Rahimi M."/>
            <person name="Salim K.A."/>
            <person name="Chan C.M."/>
            <person name="Lim L.B.L."/>
            <person name="Cai F."/>
            <person name="Druzhinina I.S."/>
            <person name="U'Ren J.M."/>
            <person name="Derntl C."/>
        </authorList>
    </citation>
    <scope>NUCLEOTIDE SEQUENCE</scope>
    <source>
        <strain evidence="18">TUCIM 5799</strain>
    </source>
</reference>
<comment type="catalytic activity">
    <reaction evidence="1 16">
        <text>S-ubiquitinyl-[E2 ubiquitin-conjugating enzyme]-L-cysteine + [acceptor protein]-L-lysine = [E2 ubiquitin-conjugating enzyme]-L-cysteine + N(6)-ubiquitinyl-[acceptor protein]-L-lysine.</text>
        <dbReference type="EC" id="2.3.2.27"/>
    </reaction>
</comment>
<name>A0A9Q0AS46_9PEZI</name>
<evidence type="ECO:0000256" key="4">
    <source>
        <dbReference type="ARBA" id="ARBA00007997"/>
    </source>
</evidence>
<evidence type="ECO:0000256" key="12">
    <source>
        <dbReference type="ARBA" id="ARBA00022786"/>
    </source>
</evidence>
<dbReference type="GO" id="GO:1990116">
    <property type="term" value="P:ribosome-associated ubiquitin-dependent protein catabolic process"/>
    <property type="evidence" value="ECO:0007669"/>
    <property type="project" value="UniProtKB-UniRule"/>
</dbReference>
<keyword evidence="8 16" id="KW-0808">Transferase</keyword>
<dbReference type="FunFam" id="3.30.40.10:FF:000038">
    <property type="entry name" value="E3 ubiquitin-protein ligase listerin"/>
    <property type="match status" value="1"/>
</dbReference>
<proteinExistence type="inferred from homology"/>
<organism evidence="18 19">
    <name type="scientific">Neoarthrinium moseri</name>
    <dbReference type="NCBI Taxonomy" id="1658444"/>
    <lineage>
        <taxon>Eukaryota</taxon>
        <taxon>Fungi</taxon>
        <taxon>Dikarya</taxon>
        <taxon>Ascomycota</taxon>
        <taxon>Pezizomycotina</taxon>
        <taxon>Sordariomycetes</taxon>
        <taxon>Xylariomycetidae</taxon>
        <taxon>Amphisphaeriales</taxon>
        <taxon>Apiosporaceae</taxon>
        <taxon>Neoarthrinium</taxon>
    </lineage>
</organism>
<comment type="caution">
    <text evidence="18">The sequence shown here is derived from an EMBL/GenBank/DDBJ whole genome shotgun (WGS) entry which is preliminary data.</text>
</comment>
<evidence type="ECO:0000313" key="18">
    <source>
        <dbReference type="EMBL" id="KAI1877762.1"/>
    </source>
</evidence>
<dbReference type="CDD" id="cd16491">
    <property type="entry name" value="RING-CH-C4HC3_LTN1"/>
    <property type="match status" value="1"/>
</dbReference>
<dbReference type="Pfam" id="PF22999">
    <property type="entry name" value="LTN1_E3_ligase_6th"/>
    <property type="match status" value="1"/>
</dbReference>
<dbReference type="Pfam" id="PF23009">
    <property type="entry name" value="UBC_like"/>
    <property type="match status" value="1"/>
</dbReference>
<dbReference type="GO" id="GO:0072344">
    <property type="term" value="P:rescue of stalled ribosome"/>
    <property type="evidence" value="ECO:0007669"/>
    <property type="project" value="UniProtKB-UniRule"/>
</dbReference>
<dbReference type="EC" id="2.3.2.27" evidence="5 16"/>
<dbReference type="GO" id="GO:0008270">
    <property type="term" value="F:zinc ion binding"/>
    <property type="evidence" value="ECO:0007669"/>
    <property type="project" value="UniProtKB-KW"/>
</dbReference>
<protein>
    <recommendedName>
        <fullName evidence="6 16">E3 ubiquitin-protein ligase listerin</fullName>
        <ecNumber evidence="5 16">2.3.2.27</ecNumber>
    </recommendedName>
    <alternativeName>
        <fullName evidence="16">RING-type E3 ubiquitin transferase listerin</fullName>
    </alternativeName>
</protein>
<comment type="subunit">
    <text evidence="16">Component of the ribosome quality control complex (RQC).</text>
</comment>
<gene>
    <name evidence="18" type="ORF">JX265_003770</name>
</gene>
<dbReference type="SMART" id="SM00184">
    <property type="entry name" value="RING"/>
    <property type="match status" value="1"/>
</dbReference>
<dbReference type="GO" id="GO:0061630">
    <property type="term" value="F:ubiquitin protein ligase activity"/>
    <property type="evidence" value="ECO:0007669"/>
    <property type="project" value="UniProtKB-UniRule"/>
</dbReference>
<dbReference type="GO" id="GO:1990112">
    <property type="term" value="C:RQC complex"/>
    <property type="evidence" value="ECO:0007669"/>
    <property type="project" value="UniProtKB-UniRule"/>
</dbReference>
<dbReference type="GO" id="GO:0005829">
    <property type="term" value="C:cytosol"/>
    <property type="evidence" value="ECO:0007669"/>
    <property type="project" value="UniProtKB-SubCell"/>
</dbReference>
<dbReference type="SUPFAM" id="SSF48371">
    <property type="entry name" value="ARM repeat"/>
    <property type="match status" value="1"/>
</dbReference>
<feature type="domain" description="RING-type" evidence="17">
    <location>
        <begin position="1575"/>
        <end position="1621"/>
    </location>
</feature>
<dbReference type="PROSITE" id="PS50089">
    <property type="entry name" value="ZF_RING_2"/>
    <property type="match status" value="1"/>
</dbReference>
<keyword evidence="10" id="KW-0677">Repeat</keyword>
<comment type="subcellular location">
    <subcellularLocation>
        <location evidence="2">Cytoplasm</location>
        <location evidence="2">Cytosol</location>
    </subcellularLocation>
</comment>
<keyword evidence="13 16" id="KW-0862">Zinc</keyword>
<comment type="pathway">
    <text evidence="3 16">Protein modification; protein ubiquitination.</text>
</comment>
<dbReference type="Gene3D" id="3.30.40.10">
    <property type="entry name" value="Zinc/RING finger domain, C3HC4 (zinc finger)"/>
    <property type="match status" value="1"/>
</dbReference>
<dbReference type="InterPro" id="IPR016024">
    <property type="entry name" value="ARM-type_fold"/>
</dbReference>
<dbReference type="PANTHER" id="PTHR12389">
    <property type="entry name" value="ZINC FINGER PROTEIN 294"/>
    <property type="match status" value="1"/>
</dbReference>
<evidence type="ECO:0000256" key="13">
    <source>
        <dbReference type="ARBA" id="ARBA00022833"/>
    </source>
</evidence>
<dbReference type="SMART" id="SM01197">
    <property type="entry name" value="FANCL_C"/>
    <property type="match status" value="1"/>
</dbReference>
<dbReference type="InterPro" id="IPR011016">
    <property type="entry name" value="Znf_RING-CH"/>
</dbReference>
<evidence type="ECO:0000259" key="17">
    <source>
        <dbReference type="PROSITE" id="PS50089"/>
    </source>
</evidence>
<keyword evidence="7" id="KW-0963">Cytoplasm</keyword>
<evidence type="ECO:0000256" key="9">
    <source>
        <dbReference type="ARBA" id="ARBA00022723"/>
    </source>
</evidence>
<dbReference type="InterPro" id="IPR057030">
    <property type="entry name" value="TPR_Rkr-1"/>
</dbReference>
<evidence type="ECO:0000256" key="10">
    <source>
        <dbReference type="ARBA" id="ARBA00022737"/>
    </source>
</evidence>
<dbReference type="GO" id="GO:0043023">
    <property type="term" value="F:ribosomal large subunit binding"/>
    <property type="evidence" value="ECO:0007669"/>
    <property type="project" value="TreeGrafter"/>
</dbReference>
<sequence>MSRKSGKTRTGGGKAFASSTAGAFGAFSTASSGTNLSYLTEPPDFSAISDANVVVSFKNLLKKDATTKAKALEDLITYVEAHPYEQDGGAEEAILEAWVQIYPRISIDNARRVRELSHSLQLELMRSARKRMERHVPKVVATWLAGTFDRDRGVSRVATDGLSSFLSTPDKLLQFWKKCQPQILDYVSDAILETADTLSDERSTNSDDAEAKYYRVLGGSLALVLNLLQKLDSDDLEKHRGSYDKVLEVDKVWTSALVNDAAVRRLSCQIVLACLQKRPDTIQDSLNLLSKVYVSEGLKSSQAGSAADFIKSLNALTTKFPTVWTSDYHGKKSPTSRLRSFLEKGSQGSAVTFWEELSQLLEKVPAGVVPTDLDGALDFMKTMRSGLTSREEPRSHAVNAWACYLGAARSFMTTSTSPDEAVRFSREAVFPLTEQYLFPVSERSTWASGCQIPVLIKAYTSTAVSPKPEIVEATKQEWSRFKSEFSTRIRNSLPEASKDHERSQKGIADEGSRWFTLCGKILEAHTKTAGTDRPIPNIPLAPSLELVSEALQLLQNRNWKPYGAAAAIEAAFKDGAQLFREKSTEVDSVLNLVGAAVPGSKDVILTSPSAPYIFSIINLLGDIPGREAEYERVWKSSVEALLNSADKAAIASALAKLLSTRRSAPLARQIPLLQTELARIAVDYASGASNAEWGVLDAAISYDALDEQTGSQLAENLAALLTKRPSPAVIKSLLLIAQKKPELLSRDESTHMTLMTGLLSLSERHDAPEVATLQALISNPSSDSSRFVDLIHQNLDSVGPTSLGIDTLVQQAAQFKAAQIDNVNPSLGLGSILPNTKIWRDELSATLNKTPNPSLSITSSLGGAYFLVAPESAESSSPVHRDRNGCSIPGRMAMYLSKLFSTGLELDTLPTEVQVDMLFYMWLTAEVASDQLTLMAEDSVWKSLAVDAAISDAEQLSSSSRKLLMSVNEDASTWREGSGSKGSVLVHGLFEKLLDESKLLTPLGLYSAKVLSEMFGDLIDQHGFPSSGEQWLAGLDILKSSPATILPAVVILTSLHEALDASKPISNFCNRLVSDAAGAKIDSDKSLATLVLLNACLQVYKPDEVPVVHNRLVFAVRQITSWLETPEEVDHRFAAEACRSLTLLLPCIKDVYGAYWERSIEFCIHLWTERTSEPLDDRLSAIHASLKLMQTLQSLDEPNDDLVDVLQSTAQKRSSALVGLLSLPRDKATQPLEIVDGIVCRQIEKLPLDHVEDPSDLYSLVAADSRTVQTAAFTLLHKALPAAQEKLAVDVLLEKKTAQLPDELLSLLLEAPTLEAYSDEALAKFPTPIRSYLLTWHLVFDAFTAAPFKVRSDYADSLKNENYVGPLMDFTFDVLGHSAANGLNLDKANFTEENIKEYDLKLADWEPEERNMQWLLIHLYYLVLKFVPGLFKSWFIDCRSKQTKIAVEGWMVKHFSPIIVSEALDDVATWAESQEPPADDEKELVVKVSRAAKEVTAGYEVDESHAAIAIKVPPSYPLEGVTVVGVNRVAVNEKKWQSWIMTTQGVITFSGGSIIDGLSAFKRNIIGALKGQTECAICYSIISSDKRMPDKRCGTCKNLFHRTCLYKWFQSSNQNTCPLCRNPIDYLGSDTKARKGV</sequence>
<keyword evidence="19" id="KW-1185">Reference proteome</keyword>
<dbReference type="Proteomes" id="UP000829685">
    <property type="component" value="Unassembled WGS sequence"/>
</dbReference>
<dbReference type="SMART" id="SM00744">
    <property type="entry name" value="RINGv"/>
    <property type="match status" value="1"/>
</dbReference>
<evidence type="ECO:0000256" key="8">
    <source>
        <dbReference type="ARBA" id="ARBA00022679"/>
    </source>
</evidence>
<evidence type="ECO:0000256" key="11">
    <source>
        <dbReference type="ARBA" id="ARBA00022771"/>
    </source>
</evidence>
<dbReference type="Pfam" id="PF22958">
    <property type="entry name" value="Ltn1_1st"/>
    <property type="match status" value="1"/>
</dbReference>
<comment type="function">
    <text evidence="14">E3 ubiquitin-protein ligase component of the ribosome quality control complex (RQC), a ribosome-associated complex that mediates ubiquitination and extraction of incompletely synthesized nascent chains for proteasomal degradation. Mediates ubiquitination of proteins derived from mRNAs lacking stop codons (non-stop proteins) and other translation arrest products induced by poly-lysine sequences and tandem rare codons. Ubiquitination leads to CDC48 recruitment for extraction and degradation of the incomplete translation product. May indirectly play a role in chromatin function and transcription.</text>
</comment>
<evidence type="ECO:0000313" key="19">
    <source>
        <dbReference type="Proteomes" id="UP000829685"/>
    </source>
</evidence>